<sequence length="434" mass="48223">MMEPPRKVTADTIQRLRLLYSDSDWYEKNPKARWQGHELDPGRTEDTAADLFDSILVPVLNLVRRKICQALVEKGQLTMNEEVMESISDNDDELPMKLLKVDFGAIRTFRSAEELAVEQKKHPDFDWPRRAAQQIKRKELLILDLKRVNIRVEFADGVEFKIPIPGAPVPLAIEVGSNLEEGEKGKTGLEKDGSIELDVGHLRLWWDRPAMELSVAFMEIPFFSPNLDVGIEVNGVDLAMNVQHGGLVEYLVTSLLSNYGPCSVKFQDRNCLNKLWGSLLKLVLKKALGGAGIDKNAEKEGAGTPLKISLKPGYAPELGSPDDVINECNGMKEMAQEVLDVPDAELDCEEERKAEILKMMEEAELTLSKIEKTVMSRQERIANATKERLNKCCACLPCVGSPEDKAALEKAEKAADVAEKTADARAAAEQTKAA</sequence>
<name>A0A7S3BR82_9EUKA</name>
<evidence type="ECO:0000313" key="2">
    <source>
        <dbReference type="EMBL" id="CAE0141982.1"/>
    </source>
</evidence>
<keyword evidence="1" id="KW-0175">Coiled coil</keyword>
<accession>A0A7S3BR82</accession>
<feature type="coiled-coil region" evidence="1">
    <location>
        <begin position="346"/>
        <end position="387"/>
    </location>
</feature>
<reference evidence="2" key="1">
    <citation type="submission" date="2021-01" db="EMBL/GenBank/DDBJ databases">
        <authorList>
            <person name="Corre E."/>
            <person name="Pelletier E."/>
            <person name="Niang G."/>
            <person name="Scheremetjew M."/>
            <person name="Finn R."/>
            <person name="Kale V."/>
            <person name="Holt S."/>
            <person name="Cochrane G."/>
            <person name="Meng A."/>
            <person name="Brown T."/>
            <person name="Cohen L."/>
        </authorList>
    </citation>
    <scope>NUCLEOTIDE SEQUENCE</scope>
    <source>
        <strain evidence="2">CCMP281</strain>
    </source>
</reference>
<proteinExistence type="predicted"/>
<organism evidence="2">
    <name type="scientific">Haptolina ericina</name>
    <dbReference type="NCBI Taxonomy" id="156174"/>
    <lineage>
        <taxon>Eukaryota</taxon>
        <taxon>Haptista</taxon>
        <taxon>Haptophyta</taxon>
        <taxon>Prymnesiophyceae</taxon>
        <taxon>Prymnesiales</taxon>
        <taxon>Prymnesiaceae</taxon>
        <taxon>Haptolina</taxon>
    </lineage>
</organism>
<dbReference type="AlphaFoldDB" id="A0A7S3BR82"/>
<protein>
    <submittedName>
        <fullName evidence="2">Uncharacterized protein</fullName>
    </submittedName>
</protein>
<evidence type="ECO:0000256" key="1">
    <source>
        <dbReference type="SAM" id="Coils"/>
    </source>
</evidence>
<dbReference type="EMBL" id="HBHX01061690">
    <property type="protein sequence ID" value="CAE0141982.1"/>
    <property type="molecule type" value="Transcribed_RNA"/>
</dbReference>
<gene>
    <name evidence="2" type="ORF">HERI1096_LOCUS34095</name>
</gene>